<keyword evidence="3" id="KW-0963">Cytoplasm</keyword>
<evidence type="ECO:0000313" key="12">
    <source>
        <dbReference type="EMBL" id="CAH1992480.1"/>
    </source>
</evidence>
<dbReference type="GO" id="GO:0045893">
    <property type="term" value="P:positive regulation of DNA-templated transcription"/>
    <property type="evidence" value="ECO:0007669"/>
    <property type="project" value="TreeGrafter"/>
</dbReference>
<protein>
    <recommendedName>
        <fullName evidence="14">Tumor protein p53-inducible nuclear protein 1</fullName>
    </recommendedName>
</protein>
<evidence type="ECO:0000256" key="8">
    <source>
        <dbReference type="ARBA" id="ARBA00023242"/>
    </source>
</evidence>
<evidence type="ECO:0000256" key="3">
    <source>
        <dbReference type="ARBA" id="ARBA00022490"/>
    </source>
</evidence>
<gene>
    <name evidence="12" type="ORF">ACAOBT_LOCUS20887</name>
</gene>
<dbReference type="OrthoDB" id="10041339at2759"/>
<feature type="compositionally biased region" description="Basic and acidic residues" evidence="11">
    <location>
        <begin position="269"/>
        <end position="282"/>
    </location>
</feature>
<feature type="compositionally biased region" description="Low complexity" evidence="11">
    <location>
        <begin position="109"/>
        <end position="120"/>
    </location>
</feature>
<evidence type="ECO:0000256" key="10">
    <source>
        <dbReference type="ARBA" id="ARBA00034306"/>
    </source>
</evidence>
<feature type="region of interest" description="Disordered" evidence="11">
    <location>
        <begin position="253"/>
        <end position="308"/>
    </location>
</feature>
<keyword evidence="13" id="KW-1185">Reference proteome</keyword>
<dbReference type="GO" id="GO:0005829">
    <property type="term" value="C:cytosol"/>
    <property type="evidence" value="ECO:0007669"/>
    <property type="project" value="UniProtKB-SubCell"/>
</dbReference>
<dbReference type="Pfam" id="PF14839">
    <property type="entry name" value="DOR"/>
    <property type="match status" value="1"/>
</dbReference>
<evidence type="ECO:0000256" key="5">
    <source>
        <dbReference type="ARBA" id="ARBA00023015"/>
    </source>
</evidence>
<keyword evidence="6" id="KW-0010">Activator</keyword>
<evidence type="ECO:0000256" key="11">
    <source>
        <dbReference type="SAM" id="MobiDB-lite"/>
    </source>
</evidence>
<dbReference type="GO" id="GO:0005776">
    <property type="term" value="C:autophagosome"/>
    <property type="evidence" value="ECO:0007669"/>
    <property type="project" value="UniProtKB-SubCell"/>
</dbReference>
<dbReference type="GO" id="GO:0016604">
    <property type="term" value="C:nuclear body"/>
    <property type="evidence" value="ECO:0007669"/>
    <property type="project" value="UniProtKB-SubCell"/>
</dbReference>
<proteinExistence type="predicted"/>
<sequence>MLAAKVGFQMEKMFQNLASYLLGAVMSAPNPQEEVDATRAATVENTSGGYGRLRATDDYEEGEWVLVDRDSEGNSEAGSLGSLDDLDFEDPTRGTASPLSTLRPKARTRSSSTSSLPSSTAMEESWFITPPPCFTSAGPIEIETSPLENLLIEHPSMSVYHIHQLGRRHLTTTVVPMVRTASVSPRRPASVVDLLAGDDLFDLVEEVVLDEPVVRNNSRQEGQARAAGTTQGRRFNRLQFVQQQDRQLTQYRKAQKVQRQKQYQNVRRNALDRNDKAREVNGRNRRQRRGERSQGATRSFANNNRKCC</sequence>
<keyword evidence="5" id="KW-0805">Transcription regulation</keyword>
<dbReference type="PANTHER" id="PTHR31671:SF3">
    <property type="entry name" value="DIABETES AND OBESITY REGULATED, ISOFORM G"/>
    <property type="match status" value="1"/>
</dbReference>
<feature type="compositionally biased region" description="Polar residues" evidence="11">
    <location>
        <begin position="294"/>
        <end position="308"/>
    </location>
</feature>
<dbReference type="EMBL" id="CAKOFQ010007145">
    <property type="protein sequence ID" value="CAH1992480.1"/>
    <property type="molecule type" value="Genomic_DNA"/>
</dbReference>
<dbReference type="PANTHER" id="PTHR31671">
    <property type="entry name" value="DIABETES AND OBESITY REGULATED, ISOFORM G"/>
    <property type="match status" value="1"/>
</dbReference>
<dbReference type="InterPro" id="IPR029431">
    <property type="entry name" value="TP53INP"/>
</dbReference>
<dbReference type="Proteomes" id="UP001152888">
    <property type="component" value="Unassembled WGS sequence"/>
</dbReference>
<keyword evidence="4" id="KW-0072">Autophagy</keyword>
<comment type="subcellular location">
    <subcellularLocation>
        <location evidence="2">Cytoplasm</location>
        <location evidence="2">Cytosol</location>
    </subcellularLocation>
    <subcellularLocation>
        <location evidence="1">Cytoplasmic vesicle</location>
        <location evidence="1">Autophagosome</location>
    </subcellularLocation>
    <subcellularLocation>
        <location evidence="10">Nucleus</location>
        <location evidence="10">Nuclear body</location>
    </subcellularLocation>
</comment>
<evidence type="ECO:0000256" key="4">
    <source>
        <dbReference type="ARBA" id="ARBA00023006"/>
    </source>
</evidence>
<evidence type="ECO:0000256" key="1">
    <source>
        <dbReference type="ARBA" id="ARBA00004419"/>
    </source>
</evidence>
<evidence type="ECO:0000256" key="6">
    <source>
        <dbReference type="ARBA" id="ARBA00023159"/>
    </source>
</evidence>
<evidence type="ECO:0000256" key="7">
    <source>
        <dbReference type="ARBA" id="ARBA00023163"/>
    </source>
</evidence>
<dbReference type="AlphaFoldDB" id="A0A9P0PN64"/>
<keyword evidence="8" id="KW-0539">Nucleus</keyword>
<keyword evidence="7" id="KW-0804">Transcription</keyword>
<dbReference type="GO" id="GO:0000045">
    <property type="term" value="P:autophagosome assembly"/>
    <property type="evidence" value="ECO:0007669"/>
    <property type="project" value="TreeGrafter"/>
</dbReference>
<evidence type="ECO:0000256" key="2">
    <source>
        <dbReference type="ARBA" id="ARBA00004514"/>
    </source>
</evidence>
<comment type="caution">
    <text evidence="12">The sequence shown here is derived from an EMBL/GenBank/DDBJ whole genome shotgun (WGS) entry which is preliminary data.</text>
</comment>
<evidence type="ECO:0008006" key="14">
    <source>
        <dbReference type="Google" id="ProtNLM"/>
    </source>
</evidence>
<keyword evidence="9" id="KW-0968">Cytoplasmic vesicle</keyword>
<feature type="region of interest" description="Disordered" evidence="11">
    <location>
        <begin position="69"/>
        <end position="123"/>
    </location>
</feature>
<organism evidence="12 13">
    <name type="scientific">Acanthoscelides obtectus</name>
    <name type="common">Bean weevil</name>
    <name type="synonym">Bruchus obtectus</name>
    <dbReference type="NCBI Taxonomy" id="200917"/>
    <lineage>
        <taxon>Eukaryota</taxon>
        <taxon>Metazoa</taxon>
        <taxon>Ecdysozoa</taxon>
        <taxon>Arthropoda</taxon>
        <taxon>Hexapoda</taxon>
        <taxon>Insecta</taxon>
        <taxon>Pterygota</taxon>
        <taxon>Neoptera</taxon>
        <taxon>Endopterygota</taxon>
        <taxon>Coleoptera</taxon>
        <taxon>Polyphaga</taxon>
        <taxon>Cucujiformia</taxon>
        <taxon>Chrysomeloidea</taxon>
        <taxon>Chrysomelidae</taxon>
        <taxon>Bruchinae</taxon>
        <taxon>Bruchini</taxon>
        <taxon>Acanthoscelides</taxon>
    </lineage>
</organism>
<evidence type="ECO:0000313" key="13">
    <source>
        <dbReference type="Proteomes" id="UP001152888"/>
    </source>
</evidence>
<dbReference type="GO" id="GO:0031410">
    <property type="term" value="C:cytoplasmic vesicle"/>
    <property type="evidence" value="ECO:0007669"/>
    <property type="project" value="UniProtKB-KW"/>
</dbReference>
<evidence type="ECO:0000256" key="9">
    <source>
        <dbReference type="ARBA" id="ARBA00023329"/>
    </source>
</evidence>
<reference evidence="12" key="1">
    <citation type="submission" date="2022-03" db="EMBL/GenBank/DDBJ databases">
        <authorList>
            <person name="Sayadi A."/>
        </authorList>
    </citation>
    <scope>NUCLEOTIDE SEQUENCE</scope>
</reference>
<accession>A0A9P0PN64</accession>
<name>A0A9P0PN64_ACAOB</name>